<evidence type="ECO:0000313" key="3">
    <source>
        <dbReference type="Proteomes" id="UP000299102"/>
    </source>
</evidence>
<dbReference type="PANTHER" id="PTHR47027">
    <property type="entry name" value="REVERSE TRANSCRIPTASE DOMAIN-CONTAINING PROTEIN"/>
    <property type="match status" value="1"/>
</dbReference>
<dbReference type="PANTHER" id="PTHR47027:SF20">
    <property type="entry name" value="REVERSE TRANSCRIPTASE-LIKE PROTEIN WITH RNA-DIRECTED DNA POLYMERASE DOMAIN"/>
    <property type="match status" value="1"/>
</dbReference>
<dbReference type="AlphaFoldDB" id="A0A4C1T8G6"/>
<dbReference type="Proteomes" id="UP000299102">
    <property type="component" value="Unassembled WGS sequence"/>
</dbReference>
<sequence>MRRVQLRIKLEITGEEFPIEREVREGDPISPKLFSAVIEMIFRRLSWERFELNLNGENLSHLRVADDLVLFSEYPRALEKMLQQLSDESANAGLSMNEKMTKIMSNSQL</sequence>
<name>A0A4C1T8G6_EUMVA</name>
<organism evidence="2 3">
    <name type="scientific">Eumeta variegata</name>
    <name type="common">Bagworm moth</name>
    <name type="synonym">Eumeta japonica</name>
    <dbReference type="NCBI Taxonomy" id="151549"/>
    <lineage>
        <taxon>Eukaryota</taxon>
        <taxon>Metazoa</taxon>
        <taxon>Ecdysozoa</taxon>
        <taxon>Arthropoda</taxon>
        <taxon>Hexapoda</taxon>
        <taxon>Insecta</taxon>
        <taxon>Pterygota</taxon>
        <taxon>Neoptera</taxon>
        <taxon>Endopterygota</taxon>
        <taxon>Lepidoptera</taxon>
        <taxon>Glossata</taxon>
        <taxon>Ditrysia</taxon>
        <taxon>Tineoidea</taxon>
        <taxon>Psychidae</taxon>
        <taxon>Oiketicinae</taxon>
        <taxon>Eumeta</taxon>
    </lineage>
</organism>
<gene>
    <name evidence="2" type="ORF">EVAR_5407_1</name>
</gene>
<dbReference type="InterPro" id="IPR000477">
    <property type="entry name" value="RT_dom"/>
</dbReference>
<proteinExistence type="predicted"/>
<protein>
    <submittedName>
        <fullName evidence="2">Uncharacterized transposon-derived protein F52C9.6</fullName>
    </submittedName>
</protein>
<comment type="caution">
    <text evidence="2">The sequence shown here is derived from an EMBL/GenBank/DDBJ whole genome shotgun (WGS) entry which is preliminary data.</text>
</comment>
<dbReference type="Pfam" id="PF00078">
    <property type="entry name" value="RVT_1"/>
    <property type="match status" value="1"/>
</dbReference>
<feature type="domain" description="Reverse transcriptase" evidence="1">
    <location>
        <begin position="1"/>
        <end position="109"/>
    </location>
</feature>
<keyword evidence="3" id="KW-1185">Reference proteome</keyword>
<accession>A0A4C1T8G6</accession>
<dbReference type="OrthoDB" id="410104at2759"/>
<dbReference type="EMBL" id="BGZK01000043">
    <property type="protein sequence ID" value="GBP10809.1"/>
    <property type="molecule type" value="Genomic_DNA"/>
</dbReference>
<dbReference type="PROSITE" id="PS50878">
    <property type="entry name" value="RT_POL"/>
    <property type="match status" value="1"/>
</dbReference>
<evidence type="ECO:0000313" key="2">
    <source>
        <dbReference type="EMBL" id="GBP10809.1"/>
    </source>
</evidence>
<reference evidence="2 3" key="1">
    <citation type="journal article" date="2019" name="Commun. Biol.">
        <title>The bagworm genome reveals a unique fibroin gene that provides high tensile strength.</title>
        <authorList>
            <person name="Kono N."/>
            <person name="Nakamura H."/>
            <person name="Ohtoshi R."/>
            <person name="Tomita M."/>
            <person name="Numata K."/>
            <person name="Arakawa K."/>
        </authorList>
    </citation>
    <scope>NUCLEOTIDE SEQUENCE [LARGE SCALE GENOMIC DNA]</scope>
</reference>
<evidence type="ECO:0000259" key="1">
    <source>
        <dbReference type="PROSITE" id="PS50878"/>
    </source>
</evidence>
<dbReference type="STRING" id="151549.A0A4C1T8G6"/>